<keyword evidence="8" id="KW-1185">Reference proteome</keyword>
<evidence type="ECO:0000256" key="1">
    <source>
        <dbReference type="ARBA" id="ARBA00022679"/>
    </source>
</evidence>
<dbReference type="PROSITE" id="PS50109">
    <property type="entry name" value="HIS_KIN"/>
    <property type="match status" value="1"/>
</dbReference>
<dbReference type="Proteomes" id="UP001238805">
    <property type="component" value="Chromosome"/>
</dbReference>
<organism evidence="7 8">
    <name type="scientific">Corynebacterium suedekumii</name>
    <dbReference type="NCBI Taxonomy" id="3049801"/>
    <lineage>
        <taxon>Bacteria</taxon>
        <taxon>Bacillati</taxon>
        <taxon>Actinomycetota</taxon>
        <taxon>Actinomycetes</taxon>
        <taxon>Mycobacteriales</taxon>
        <taxon>Corynebacteriaceae</taxon>
        <taxon>Corynebacterium</taxon>
    </lineage>
</organism>
<dbReference type="SUPFAM" id="SSF55874">
    <property type="entry name" value="ATPase domain of HSP90 chaperone/DNA topoisomerase II/histidine kinase"/>
    <property type="match status" value="1"/>
</dbReference>
<keyword evidence="3" id="KW-0902">Two-component regulatory system</keyword>
<reference evidence="7 8" key="1">
    <citation type="submission" date="2023-05" db="EMBL/GenBank/DDBJ databases">
        <title>Corynebacterium suedekumii sp. nov. and Corynebacterium breve sp. nov. isolated from raw cow's milk.</title>
        <authorList>
            <person name="Baer M.K."/>
            <person name="Mehl L."/>
            <person name="Hellmuth R."/>
            <person name="Marke G."/>
            <person name="Lipski A."/>
        </authorList>
    </citation>
    <scope>NUCLEOTIDE SEQUENCE [LARGE SCALE GENOMIC DNA]</scope>
    <source>
        <strain evidence="7 8">LM112</strain>
    </source>
</reference>
<evidence type="ECO:0000256" key="3">
    <source>
        <dbReference type="ARBA" id="ARBA00023012"/>
    </source>
</evidence>
<dbReference type="CDD" id="cd16917">
    <property type="entry name" value="HATPase_UhpB-NarQ-NarX-like"/>
    <property type="match status" value="1"/>
</dbReference>
<feature type="transmembrane region" description="Helical" evidence="5">
    <location>
        <begin position="120"/>
        <end position="138"/>
    </location>
</feature>
<feature type="domain" description="Histidine kinase" evidence="6">
    <location>
        <begin position="203"/>
        <end position="409"/>
    </location>
</feature>
<evidence type="ECO:0000256" key="5">
    <source>
        <dbReference type="SAM" id="Phobius"/>
    </source>
</evidence>
<sequence>METSLDAHAGGSTPARTVAPDEDVLTDGVHILTAVLLVVALLSSVQLPFGEAALNLLLCSGFAVLYFYGSAQLPEWREPARMVWLMALTGLWIIAMLVAPVGIYLVFSLFFLYLRVMDDIRGVVSVIFATAIAVITQIPGGLTVGGVMGPAVSAAVVLAIHYAFRTLWRINREREELIDQLIATRSQLAETERAAGVAEERQRLAHEIHDTVAQGLSSIQMLLHSVERDLTGLGLAEDRLAKPLRMLELARTTAADNLGETRAMIATLQPASLSETSLGDALERMAAGFAAAGELAIVVDVEGDGRQLPMRTEAALLRIAQGAVGNVAKHAGATRCRVTVTYEPDEVRLDVVDNGRGFDPAEVQTRPAGLGHIGLAAMRQRAVELGGVLEVEGTPGAGSAVSVAIPLADDAAGPTGDQVTGDPPSTLNAQSTEDDTDEGWQA</sequence>
<dbReference type="RefSeq" id="WP_284875465.1">
    <property type="nucleotide sequence ID" value="NZ_CP126970.1"/>
</dbReference>
<keyword evidence="5" id="KW-0472">Membrane</keyword>
<keyword evidence="1" id="KW-0808">Transferase</keyword>
<dbReference type="InterPro" id="IPR017205">
    <property type="entry name" value="Sig_transdc_His_kinase_ChrS"/>
</dbReference>
<gene>
    <name evidence="7" type="ORF">QP029_03420</name>
</gene>
<accession>A0ABY8VQ19</accession>
<dbReference type="InterPro" id="IPR003594">
    <property type="entry name" value="HATPase_dom"/>
</dbReference>
<dbReference type="PANTHER" id="PTHR24421:SF62">
    <property type="entry name" value="SENSORY TRANSDUCTION HISTIDINE KINASE"/>
    <property type="match status" value="1"/>
</dbReference>
<dbReference type="PIRSF" id="PIRSF037434">
    <property type="entry name" value="STHK_ChrS"/>
    <property type="match status" value="1"/>
</dbReference>
<feature type="region of interest" description="Disordered" evidence="4">
    <location>
        <begin position="408"/>
        <end position="442"/>
    </location>
</feature>
<dbReference type="InterPro" id="IPR005467">
    <property type="entry name" value="His_kinase_dom"/>
</dbReference>
<evidence type="ECO:0000259" key="6">
    <source>
        <dbReference type="PROSITE" id="PS50109"/>
    </source>
</evidence>
<feature type="transmembrane region" description="Helical" evidence="5">
    <location>
        <begin position="144"/>
        <end position="164"/>
    </location>
</feature>
<keyword evidence="2 7" id="KW-0418">Kinase</keyword>
<dbReference type="InterPro" id="IPR050482">
    <property type="entry name" value="Sensor_HK_TwoCompSys"/>
</dbReference>
<feature type="transmembrane region" description="Helical" evidence="5">
    <location>
        <begin position="52"/>
        <end position="71"/>
    </location>
</feature>
<dbReference type="Pfam" id="PF07730">
    <property type="entry name" value="HisKA_3"/>
    <property type="match status" value="1"/>
</dbReference>
<keyword evidence="5" id="KW-1133">Transmembrane helix</keyword>
<evidence type="ECO:0000256" key="2">
    <source>
        <dbReference type="ARBA" id="ARBA00022777"/>
    </source>
</evidence>
<feature type="transmembrane region" description="Helical" evidence="5">
    <location>
        <begin position="83"/>
        <end position="113"/>
    </location>
</feature>
<evidence type="ECO:0000313" key="7">
    <source>
        <dbReference type="EMBL" id="WIM70885.1"/>
    </source>
</evidence>
<dbReference type="SMART" id="SM00387">
    <property type="entry name" value="HATPase_c"/>
    <property type="match status" value="1"/>
</dbReference>
<dbReference type="PANTHER" id="PTHR24421">
    <property type="entry name" value="NITRATE/NITRITE SENSOR PROTEIN NARX-RELATED"/>
    <property type="match status" value="1"/>
</dbReference>
<evidence type="ECO:0000313" key="8">
    <source>
        <dbReference type="Proteomes" id="UP001238805"/>
    </source>
</evidence>
<dbReference type="Gene3D" id="1.20.5.1930">
    <property type="match status" value="1"/>
</dbReference>
<dbReference type="Pfam" id="PF02518">
    <property type="entry name" value="HATPase_c"/>
    <property type="match status" value="1"/>
</dbReference>
<dbReference type="Gene3D" id="3.30.565.10">
    <property type="entry name" value="Histidine kinase-like ATPase, C-terminal domain"/>
    <property type="match status" value="1"/>
</dbReference>
<evidence type="ECO:0000256" key="4">
    <source>
        <dbReference type="SAM" id="MobiDB-lite"/>
    </source>
</evidence>
<feature type="compositionally biased region" description="Acidic residues" evidence="4">
    <location>
        <begin position="432"/>
        <end position="442"/>
    </location>
</feature>
<dbReference type="GO" id="GO:0016301">
    <property type="term" value="F:kinase activity"/>
    <property type="evidence" value="ECO:0007669"/>
    <property type="project" value="UniProtKB-KW"/>
</dbReference>
<dbReference type="InterPro" id="IPR036890">
    <property type="entry name" value="HATPase_C_sf"/>
</dbReference>
<dbReference type="EMBL" id="CP126970">
    <property type="protein sequence ID" value="WIM70885.1"/>
    <property type="molecule type" value="Genomic_DNA"/>
</dbReference>
<protein>
    <submittedName>
        <fullName evidence="7">Sensor histidine kinase</fullName>
    </submittedName>
</protein>
<feature type="transmembrane region" description="Helical" evidence="5">
    <location>
        <begin position="28"/>
        <end position="45"/>
    </location>
</feature>
<keyword evidence="5" id="KW-0812">Transmembrane</keyword>
<name>A0ABY8VQ19_9CORY</name>
<proteinExistence type="predicted"/>
<dbReference type="InterPro" id="IPR011712">
    <property type="entry name" value="Sig_transdc_His_kin_sub3_dim/P"/>
</dbReference>